<organism evidence="12 13">
    <name type="scientific">Pomacea canaliculata</name>
    <name type="common">Golden apple snail</name>
    <dbReference type="NCBI Taxonomy" id="400727"/>
    <lineage>
        <taxon>Eukaryota</taxon>
        <taxon>Metazoa</taxon>
        <taxon>Spiralia</taxon>
        <taxon>Lophotrochozoa</taxon>
        <taxon>Mollusca</taxon>
        <taxon>Gastropoda</taxon>
        <taxon>Caenogastropoda</taxon>
        <taxon>Architaenioglossa</taxon>
        <taxon>Ampullarioidea</taxon>
        <taxon>Ampullariidae</taxon>
        <taxon>Pomacea</taxon>
    </lineage>
</organism>
<dbReference type="InterPro" id="IPR036236">
    <property type="entry name" value="Znf_C2H2_sf"/>
</dbReference>
<keyword evidence="5" id="KW-0862">Zinc</keyword>
<keyword evidence="7" id="KW-0539">Nucleus</keyword>
<comment type="subcellular location">
    <subcellularLocation>
        <location evidence="1">Nucleus</location>
    </subcellularLocation>
</comment>
<dbReference type="AlphaFoldDB" id="A0A2T7NJP9"/>
<dbReference type="InterPro" id="IPR050527">
    <property type="entry name" value="Snail/Krueppel_Znf"/>
</dbReference>
<dbReference type="FunFam" id="3.30.160.60:FF:000207">
    <property type="entry name" value="zinc finger protein SNAI2"/>
    <property type="match status" value="1"/>
</dbReference>
<keyword evidence="13" id="KW-1185">Reference proteome</keyword>
<dbReference type="EMBL" id="PZQS01000012">
    <property type="protein sequence ID" value="PVD21394.1"/>
    <property type="molecule type" value="Genomic_DNA"/>
</dbReference>
<evidence type="ECO:0000256" key="1">
    <source>
        <dbReference type="ARBA" id="ARBA00004123"/>
    </source>
</evidence>
<dbReference type="Gene3D" id="3.30.160.60">
    <property type="entry name" value="Classic Zinc Finger"/>
    <property type="match status" value="4"/>
</dbReference>
<keyword evidence="2" id="KW-0479">Metal-binding</keyword>
<dbReference type="PROSITE" id="PS50157">
    <property type="entry name" value="ZINC_FINGER_C2H2_2"/>
    <property type="match status" value="5"/>
</dbReference>
<sequence length="730" mass="79017">MPTCGSTDVGLSRDLTLASPRPVSPADMKIGCRGSPSRPRGNEDSPSLGRQTPSAQRTSLLSKASSPGLVRLPPAGVAASPPHSDAEQEGSQAEQQRMPCKRHSDFSAEFLLSRHPGRRPARSPVTPVTSSRQPSEALLTTSSVLVDKVCEDDPRLCEHAKIPRIPSPAKYTPPCLSVSSWLESSVPTPAPYPPANICPSPCKRTKDSDSSLSQEEEGQGRVRADLADLNRFHDLCAHYEGFSAFRRMTCDEAAPSKRPLTSFAARFLDRRKSSEMTLHRRDSNLPQLETRASSPPPPPRERGLTGTSQGRRLPSCLLPPTTQSLSNLGEHRRGSSTSPAHSERTSSGTESPTASYDGSPTQLHPPFMDDVAWNHPASSSSSAVASEPFIQSPLGPVSPHHLLSMGFPYLPVPGLTRSLPELGQPLSYPKTLNGSLSPAFKSTRYPFLYPAAAAAAAAAAYYSNLRGSLPFSYPFASSSSDVPSKSLGEKVQNPLMDHIDALQAAMRRSHLDSMTAFSSQQGSKVMSPTSTGMGCRPAPNSPTSARDAGHMGKKKELTRRSSFGVGVAAGVELPTERMMVRSKEQDTVRYQCDACSKSYSTFSGLSKHKQFHCAAQVKKEFSCKFCDKTYVSLGALKMHIRTHTLPCKCGVCGKAFSRPWLLQGHLRTHTGEKPFTCPHCARAFADRSNLRAHLQTHSEVKKYSCRACSKTFSRMSLLLKHEDGCCSGMA</sequence>
<keyword evidence="4 9" id="KW-0863">Zinc-finger</keyword>
<dbReference type="FunFam" id="3.30.160.60:FF:001114">
    <property type="entry name" value="Zinc finger protein SNAI2"/>
    <property type="match status" value="1"/>
</dbReference>
<evidence type="ECO:0000256" key="2">
    <source>
        <dbReference type="ARBA" id="ARBA00022723"/>
    </source>
</evidence>
<feature type="compositionally biased region" description="Polar residues" evidence="10">
    <location>
        <begin position="44"/>
        <end position="65"/>
    </location>
</feature>
<feature type="compositionally biased region" description="Polar residues" evidence="10">
    <location>
        <begin position="335"/>
        <end position="362"/>
    </location>
</feature>
<dbReference type="FunFam" id="3.30.160.60:FF:000693">
    <property type="entry name" value="Snail family zinc finger 1a"/>
    <property type="match status" value="1"/>
</dbReference>
<dbReference type="SUPFAM" id="SSF57667">
    <property type="entry name" value="beta-beta-alpha zinc fingers"/>
    <property type="match status" value="3"/>
</dbReference>
<comment type="caution">
    <text evidence="12">The sequence shown here is derived from an EMBL/GenBank/DDBJ whole genome shotgun (WGS) entry which is preliminary data.</text>
</comment>
<dbReference type="PROSITE" id="PS00028">
    <property type="entry name" value="ZINC_FINGER_C2H2_1"/>
    <property type="match status" value="4"/>
</dbReference>
<feature type="compositionally biased region" description="Polar residues" evidence="10">
    <location>
        <begin position="126"/>
        <end position="136"/>
    </location>
</feature>
<feature type="region of interest" description="Disordered" evidence="10">
    <location>
        <begin position="274"/>
        <end position="379"/>
    </location>
</feature>
<accession>A0A2T7NJP9</accession>
<evidence type="ECO:0000256" key="3">
    <source>
        <dbReference type="ARBA" id="ARBA00022737"/>
    </source>
</evidence>
<dbReference type="SMART" id="SM00355">
    <property type="entry name" value="ZnF_C2H2"/>
    <property type="match status" value="5"/>
</dbReference>
<evidence type="ECO:0000256" key="8">
    <source>
        <dbReference type="ARBA" id="ARBA00037948"/>
    </source>
</evidence>
<evidence type="ECO:0000256" key="7">
    <source>
        <dbReference type="ARBA" id="ARBA00023242"/>
    </source>
</evidence>
<evidence type="ECO:0000256" key="6">
    <source>
        <dbReference type="ARBA" id="ARBA00023125"/>
    </source>
</evidence>
<evidence type="ECO:0000256" key="9">
    <source>
        <dbReference type="PROSITE-ProRule" id="PRU00042"/>
    </source>
</evidence>
<evidence type="ECO:0000313" key="13">
    <source>
        <dbReference type="Proteomes" id="UP000245119"/>
    </source>
</evidence>
<feature type="compositionally biased region" description="Basic and acidic residues" evidence="10">
    <location>
        <begin position="547"/>
        <end position="556"/>
    </location>
</feature>
<dbReference type="GO" id="GO:0008270">
    <property type="term" value="F:zinc ion binding"/>
    <property type="evidence" value="ECO:0007669"/>
    <property type="project" value="UniProtKB-KW"/>
</dbReference>
<dbReference type="PANTHER" id="PTHR24388:SF54">
    <property type="entry name" value="PROTEIN ESCARGOT"/>
    <property type="match status" value="1"/>
</dbReference>
<evidence type="ECO:0000313" key="12">
    <source>
        <dbReference type="EMBL" id="PVD21394.1"/>
    </source>
</evidence>
<evidence type="ECO:0000256" key="10">
    <source>
        <dbReference type="SAM" id="MobiDB-lite"/>
    </source>
</evidence>
<feature type="domain" description="C2H2-type" evidence="11">
    <location>
        <begin position="675"/>
        <end position="702"/>
    </location>
</feature>
<evidence type="ECO:0000259" key="11">
    <source>
        <dbReference type="PROSITE" id="PS50157"/>
    </source>
</evidence>
<feature type="region of interest" description="Disordered" evidence="10">
    <location>
        <begin position="193"/>
        <end position="220"/>
    </location>
</feature>
<comment type="similarity">
    <text evidence="8">Belongs to the snail C2H2-type zinc-finger protein family.</text>
</comment>
<feature type="domain" description="C2H2-type" evidence="11">
    <location>
        <begin position="590"/>
        <end position="617"/>
    </location>
</feature>
<feature type="compositionally biased region" description="Basic and acidic residues" evidence="10">
    <location>
        <begin position="274"/>
        <end position="283"/>
    </location>
</feature>
<evidence type="ECO:0000256" key="4">
    <source>
        <dbReference type="ARBA" id="ARBA00022771"/>
    </source>
</evidence>
<dbReference type="GO" id="GO:0000978">
    <property type="term" value="F:RNA polymerase II cis-regulatory region sequence-specific DNA binding"/>
    <property type="evidence" value="ECO:0007669"/>
    <property type="project" value="TreeGrafter"/>
</dbReference>
<dbReference type="InterPro" id="IPR013087">
    <property type="entry name" value="Znf_C2H2_type"/>
</dbReference>
<feature type="compositionally biased region" description="Polar residues" evidence="10">
    <location>
        <begin position="516"/>
        <end position="532"/>
    </location>
</feature>
<dbReference type="GO" id="GO:0005634">
    <property type="term" value="C:nucleus"/>
    <property type="evidence" value="ECO:0007669"/>
    <property type="project" value="UniProtKB-SubCell"/>
</dbReference>
<proteinExistence type="inferred from homology"/>
<dbReference type="Proteomes" id="UP000245119">
    <property type="component" value="Linkage Group LG12"/>
</dbReference>
<dbReference type="FunFam" id="3.30.160.60:FF:000043">
    <property type="entry name" value="Scratch family zinc finger 2"/>
    <property type="match status" value="1"/>
</dbReference>
<protein>
    <recommendedName>
        <fullName evidence="11">C2H2-type domain-containing protein</fullName>
    </recommendedName>
</protein>
<keyword evidence="6" id="KW-0238">DNA-binding</keyword>
<dbReference type="Pfam" id="PF00096">
    <property type="entry name" value="zf-C2H2"/>
    <property type="match status" value="3"/>
</dbReference>
<dbReference type="GO" id="GO:0000981">
    <property type="term" value="F:DNA-binding transcription factor activity, RNA polymerase II-specific"/>
    <property type="evidence" value="ECO:0007669"/>
    <property type="project" value="TreeGrafter"/>
</dbReference>
<gene>
    <name evidence="12" type="ORF">C0Q70_19567</name>
</gene>
<evidence type="ECO:0000256" key="5">
    <source>
        <dbReference type="ARBA" id="ARBA00022833"/>
    </source>
</evidence>
<dbReference type="STRING" id="400727.A0A2T7NJP9"/>
<feature type="domain" description="C2H2-type" evidence="11">
    <location>
        <begin position="647"/>
        <end position="674"/>
    </location>
</feature>
<dbReference type="OrthoDB" id="5428132at2759"/>
<feature type="region of interest" description="Disordered" evidence="10">
    <location>
        <begin position="1"/>
        <end position="136"/>
    </location>
</feature>
<feature type="region of interest" description="Disordered" evidence="10">
    <location>
        <begin position="516"/>
        <end position="556"/>
    </location>
</feature>
<feature type="domain" description="C2H2-type" evidence="11">
    <location>
        <begin position="621"/>
        <end position="644"/>
    </location>
</feature>
<feature type="domain" description="C2H2-type" evidence="11">
    <location>
        <begin position="703"/>
        <end position="730"/>
    </location>
</feature>
<name>A0A2T7NJP9_POMCA</name>
<dbReference type="PANTHER" id="PTHR24388">
    <property type="entry name" value="ZINC FINGER PROTEIN"/>
    <property type="match status" value="1"/>
</dbReference>
<keyword evidence="3" id="KW-0677">Repeat</keyword>
<reference evidence="12 13" key="1">
    <citation type="submission" date="2018-04" db="EMBL/GenBank/DDBJ databases">
        <title>The genome of golden apple snail Pomacea canaliculata provides insight into stress tolerance and invasive adaptation.</title>
        <authorList>
            <person name="Liu C."/>
            <person name="Liu B."/>
            <person name="Ren Y."/>
            <person name="Zhang Y."/>
            <person name="Wang H."/>
            <person name="Li S."/>
            <person name="Jiang F."/>
            <person name="Yin L."/>
            <person name="Zhang G."/>
            <person name="Qian W."/>
            <person name="Fan W."/>
        </authorList>
    </citation>
    <scope>NUCLEOTIDE SEQUENCE [LARGE SCALE GENOMIC DNA]</scope>
    <source>
        <strain evidence="12">SZHN2017</strain>
        <tissue evidence="12">Muscle</tissue>
    </source>
</reference>